<reference evidence="1" key="1">
    <citation type="submission" date="2020-03" db="EMBL/GenBank/DDBJ databases">
        <title>The deep terrestrial virosphere.</title>
        <authorList>
            <person name="Holmfeldt K."/>
            <person name="Nilsson E."/>
            <person name="Simone D."/>
            <person name="Lopez-Fernandez M."/>
            <person name="Wu X."/>
            <person name="de Brujin I."/>
            <person name="Lundin D."/>
            <person name="Andersson A."/>
            <person name="Bertilsson S."/>
            <person name="Dopson M."/>
        </authorList>
    </citation>
    <scope>NUCLEOTIDE SEQUENCE</scope>
    <source>
        <strain evidence="3">MM171A00919</strain>
        <strain evidence="1">MM415A03545</strain>
        <strain evidence="2">MM415B04382</strain>
        <strain evidence="4">TM448B01181</strain>
    </source>
</reference>
<evidence type="ECO:0000313" key="2">
    <source>
        <dbReference type="EMBL" id="QJA93063.1"/>
    </source>
</evidence>
<sequence length="259" mass="30167">MAKDPAFLFFPEAFITGTMGMSSAEKGDYVILLCIQHQQGGLIPKPTFASMAGDSSFIRSKFIETEEGWFNVRLMEEIEKRQRTSTNMSENAKIRWAKYKEKKENATAMQLHSKCNATAMPSKDININKKLRSKLEIGNDKRGEFQERGESIRLTQLLFDLIKKRKLDFKTPDLNKWALEMDKIIRLDHREPESIEAVIRWSQADDFWQDNIISPAKLRKQFDQLELKMKKAEYMKLPKNTRSNIATYQQMAAEEGWDE</sequence>
<evidence type="ECO:0000313" key="1">
    <source>
        <dbReference type="EMBL" id="QJA70831.1"/>
    </source>
</evidence>
<dbReference type="AlphaFoldDB" id="A0A6M3JP53"/>
<dbReference type="EMBL" id="MT141824">
    <property type="protein sequence ID" value="QJA70831.1"/>
    <property type="molecule type" value="Genomic_DNA"/>
</dbReference>
<organism evidence="1">
    <name type="scientific">viral metagenome</name>
    <dbReference type="NCBI Taxonomy" id="1070528"/>
    <lineage>
        <taxon>unclassified sequences</taxon>
        <taxon>metagenomes</taxon>
        <taxon>organismal metagenomes</taxon>
    </lineage>
</organism>
<proteinExistence type="predicted"/>
<evidence type="ECO:0008006" key="5">
    <source>
        <dbReference type="Google" id="ProtNLM"/>
    </source>
</evidence>
<evidence type="ECO:0000313" key="4">
    <source>
        <dbReference type="EMBL" id="QJH98044.1"/>
    </source>
</evidence>
<evidence type="ECO:0000313" key="3">
    <source>
        <dbReference type="EMBL" id="QJA99729.1"/>
    </source>
</evidence>
<dbReference type="EMBL" id="MT144713">
    <property type="protein sequence ID" value="QJH98044.1"/>
    <property type="molecule type" value="Genomic_DNA"/>
</dbReference>
<dbReference type="EMBL" id="MT143119">
    <property type="protein sequence ID" value="QJA93063.1"/>
    <property type="molecule type" value="Genomic_DNA"/>
</dbReference>
<gene>
    <name evidence="3" type="ORF">MM171A00919_0027</name>
    <name evidence="1" type="ORF">MM415A03545_0006</name>
    <name evidence="2" type="ORF">MM415B04382_0006</name>
    <name evidence="4" type="ORF">TM448B01181_0007</name>
</gene>
<dbReference type="EMBL" id="MT143664">
    <property type="protein sequence ID" value="QJA99729.1"/>
    <property type="molecule type" value="Genomic_DNA"/>
</dbReference>
<accession>A0A6M3JP53</accession>
<name>A0A6M3JP53_9ZZZZ</name>
<protein>
    <recommendedName>
        <fullName evidence="5">DNA replication protein</fullName>
    </recommendedName>
</protein>